<gene>
    <name evidence="3" type="ORF">K7G82_09120</name>
</gene>
<dbReference type="InterPro" id="IPR027417">
    <property type="entry name" value="P-loop_NTPase"/>
</dbReference>
<dbReference type="Proteomes" id="UP000706039">
    <property type="component" value="Unassembled WGS sequence"/>
</dbReference>
<dbReference type="PANTHER" id="PTHR40690:SF1">
    <property type="entry name" value="DUF1611 DOMAIN-CONTAINING PROTEIN"/>
    <property type="match status" value="1"/>
</dbReference>
<dbReference type="PANTHER" id="PTHR40690">
    <property type="entry name" value="GLL3100 PROTEIN"/>
    <property type="match status" value="1"/>
</dbReference>
<accession>A0ABS7PMJ5</accession>
<proteinExistence type="predicted"/>
<dbReference type="InterPro" id="IPR035402">
    <property type="entry name" value="DgcN-like_N"/>
</dbReference>
<comment type="caution">
    <text evidence="3">The sequence shown here is derived from an EMBL/GenBank/DDBJ whole genome shotgun (WGS) entry which is preliminary data.</text>
</comment>
<reference evidence="3 4" key="1">
    <citation type="submission" date="2021-08" db="EMBL/GenBank/DDBJ databases">
        <authorList>
            <person name="Tuo L."/>
        </authorList>
    </citation>
    <scope>NUCLEOTIDE SEQUENCE [LARGE SCALE GENOMIC DNA]</scope>
    <source>
        <strain evidence="3 4">JCM 31229</strain>
    </source>
</reference>
<evidence type="ECO:0000259" key="1">
    <source>
        <dbReference type="Pfam" id="PF07755"/>
    </source>
</evidence>
<dbReference type="PIRSF" id="PIRSF026760">
    <property type="entry name" value="UCP026760"/>
    <property type="match status" value="1"/>
</dbReference>
<keyword evidence="4" id="KW-1185">Reference proteome</keyword>
<dbReference type="Gene3D" id="3.40.50.300">
    <property type="entry name" value="P-loop containing nucleotide triphosphate hydrolases"/>
    <property type="match status" value="1"/>
</dbReference>
<dbReference type="InterPro" id="IPR035086">
    <property type="entry name" value="DgcN-like_C"/>
</dbReference>
<dbReference type="EMBL" id="JAINVV010000004">
    <property type="protein sequence ID" value="MBY8822451.1"/>
    <property type="molecule type" value="Genomic_DNA"/>
</dbReference>
<sequence length="337" mass="34774">MTSIPGPYLLFLGDAPDRLIAKTACGILQWRPELCLGQFRLSGDAVDIGLPDMTPAEARAAGAGSIVIGIAPLGGGLQPEWIAPLLAALEAGLDIASGLHARLRDHPALAPAAAAAGQSLHDVRRGEGPFPVASGRKRTGKRLLTVGTDCAIGKKYTALAIHRALRERGIDATFRATGQTGILIAGGGIAIDSTISDFAAGAAETLSPDNGPDHWDVIEGQGSLFHPGYAAVSLALLHGSQPDAIMVCHDPARTHIDGYPDYPLPSLQRCIEDNVRAAQLTNPSARVVGISLDTSRMSQTERHETIARVAAETGLPVIDPIATGAGAIVDALTGSGA</sequence>
<dbReference type="NCBIfam" id="NF041892">
    <property type="entry name" value="DgcN"/>
    <property type="match status" value="1"/>
</dbReference>
<feature type="domain" description="D-glutamate N-acetyltransferase-like N-terminal" evidence="2">
    <location>
        <begin position="48"/>
        <end position="125"/>
    </location>
</feature>
<dbReference type="RefSeq" id="WP_222989530.1">
    <property type="nucleotide sequence ID" value="NZ_JAINVV010000004.1"/>
</dbReference>
<evidence type="ECO:0000313" key="3">
    <source>
        <dbReference type="EMBL" id="MBY8822451.1"/>
    </source>
</evidence>
<protein>
    <submittedName>
        <fullName evidence="3">DUF1611 domain-containing protein</fullName>
    </submittedName>
</protein>
<evidence type="ECO:0000259" key="2">
    <source>
        <dbReference type="Pfam" id="PF17396"/>
    </source>
</evidence>
<evidence type="ECO:0000313" key="4">
    <source>
        <dbReference type="Proteomes" id="UP000706039"/>
    </source>
</evidence>
<dbReference type="Pfam" id="PF17396">
    <property type="entry name" value="DUF1611_N"/>
    <property type="match status" value="1"/>
</dbReference>
<feature type="domain" description="D-glutamate N-acetyltransferase-like C-terminal" evidence="1">
    <location>
        <begin position="132"/>
        <end position="329"/>
    </location>
</feature>
<dbReference type="InterPro" id="IPR011669">
    <property type="entry name" value="DgcN-like"/>
</dbReference>
<dbReference type="SUPFAM" id="SSF52540">
    <property type="entry name" value="P-loop containing nucleoside triphosphate hydrolases"/>
    <property type="match status" value="1"/>
</dbReference>
<dbReference type="Pfam" id="PF07755">
    <property type="entry name" value="DUF1611"/>
    <property type="match status" value="1"/>
</dbReference>
<dbReference type="Gene3D" id="3.40.50.720">
    <property type="entry name" value="NAD(P)-binding Rossmann-like Domain"/>
    <property type="match status" value="1"/>
</dbReference>
<organism evidence="3 4">
    <name type="scientific">Sphingomonas colocasiae</name>
    <dbReference type="NCBI Taxonomy" id="1848973"/>
    <lineage>
        <taxon>Bacteria</taxon>
        <taxon>Pseudomonadati</taxon>
        <taxon>Pseudomonadota</taxon>
        <taxon>Alphaproteobacteria</taxon>
        <taxon>Sphingomonadales</taxon>
        <taxon>Sphingomonadaceae</taxon>
        <taxon>Sphingomonas</taxon>
    </lineage>
</organism>
<name>A0ABS7PMJ5_9SPHN</name>